<organism evidence="2 3">
    <name type="scientific">Pleodorina starrii</name>
    <dbReference type="NCBI Taxonomy" id="330485"/>
    <lineage>
        <taxon>Eukaryota</taxon>
        <taxon>Viridiplantae</taxon>
        <taxon>Chlorophyta</taxon>
        <taxon>core chlorophytes</taxon>
        <taxon>Chlorophyceae</taxon>
        <taxon>CS clade</taxon>
        <taxon>Chlamydomonadales</taxon>
        <taxon>Volvocaceae</taxon>
        <taxon>Pleodorina</taxon>
    </lineage>
</organism>
<evidence type="ECO:0000313" key="2">
    <source>
        <dbReference type="EMBL" id="GLC52543.1"/>
    </source>
</evidence>
<gene>
    <name evidence="2" type="primary">PLEST003372</name>
    <name evidence="2" type="ORF">PLESTB_000641200</name>
</gene>
<comment type="caution">
    <text evidence="2">The sequence shown here is derived from an EMBL/GenBank/DDBJ whole genome shotgun (WGS) entry which is preliminary data.</text>
</comment>
<evidence type="ECO:0000313" key="3">
    <source>
        <dbReference type="Proteomes" id="UP001165080"/>
    </source>
</evidence>
<proteinExistence type="predicted"/>
<keyword evidence="3" id="KW-1185">Reference proteome</keyword>
<dbReference type="Gene3D" id="3.80.10.10">
    <property type="entry name" value="Ribonuclease Inhibitor"/>
    <property type="match status" value="1"/>
</dbReference>
<dbReference type="AlphaFoldDB" id="A0A9W6F0V4"/>
<reference evidence="2 3" key="1">
    <citation type="journal article" date="2023" name="Commun. Biol.">
        <title>Reorganization of the ancestral sex-determining regions during the evolution of trioecy in Pleodorina starrii.</title>
        <authorList>
            <person name="Takahashi K."/>
            <person name="Suzuki S."/>
            <person name="Kawai-Toyooka H."/>
            <person name="Yamamoto K."/>
            <person name="Hamaji T."/>
            <person name="Ootsuki R."/>
            <person name="Yamaguchi H."/>
            <person name="Kawachi M."/>
            <person name="Higashiyama T."/>
            <person name="Nozaki H."/>
        </authorList>
    </citation>
    <scope>NUCLEOTIDE SEQUENCE [LARGE SCALE GENOMIC DNA]</scope>
    <source>
        <strain evidence="2 3">NIES-4479</strain>
    </source>
</reference>
<dbReference type="GO" id="GO:0005930">
    <property type="term" value="C:axoneme"/>
    <property type="evidence" value="ECO:0007669"/>
    <property type="project" value="UniProtKB-SubCell"/>
</dbReference>
<dbReference type="OrthoDB" id="559774at2759"/>
<evidence type="ECO:0000256" key="1">
    <source>
        <dbReference type="ARBA" id="ARBA00004430"/>
    </source>
</evidence>
<dbReference type="Proteomes" id="UP001165080">
    <property type="component" value="Unassembled WGS sequence"/>
</dbReference>
<accession>A0A9W6F0V4</accession>
<name>A0A9W6F0V4_9CHLO</name>
<protein>
    <submittedName>
        <fullName evidence="2">Uncharacterized protein</fullName>
    </submittedName>
</protein>
<comment type="subcellular location">
    <subcellularLocation>
        <location evidence="1">Cytoplasm</location>
        <location evidence="1">Cytoskeleton</location>
        <location evidence="1">Cilium axoneme</location>
    </subcellularLocation>
</comment>
<sequence length="688" mass="73713">MDCPDTAKIAHPGPVPVNLVQALRLLFLEPCLGLEPRLSLRQACRAFRDIHDHAASSICLGRSRAQLQPSEFPSAEEVSKMVRGALARGCRPTKVAIVEAAKSEDVTLAFLQSLSCADTIERIRICTDSQFTSSVAREVARGLPKLSDVSLSVPASSGTAAAAQVLLQLVGPKLKGLRISVHSVGHWPADALEPLLHCTALTQLTVCNYWRTATPESALAAETSLLRTLSSMTSLRALTLTGGAQPAASSEERRARAASLESCLSALTALTSLEVGLHCLNHVPHPNMDFRDPEDDSDVAEVAEELRAGGRAEEAARLLAAVDAESRALAAAVRCMPQLRELRTRARIFAADLAPLTALTYLRVGAIVLPPPLPQQAHDNQQQRTPVYDLPPLLEQLKVYAPLSMRVAASLRRSPAAAAAGAPLISWEAPGLVSRGDQPCWSLEFSLSDLDDERRLTAEGIARVHPAVTNLTSSFKLMTPGSDSCDLCLRVFGSQEPRARPPDPAAAAAAGAAAPGDGTHCGSWLGAMMSELRPSELELWGFALSPRDMLGMTRCMAGLKDLDLRGCRYSPTSLPLLGGLASVELLTIATDDWEWNPDQDTIEAAFLGLSAPAPRTAGWLEGGYGADGCVEALYDSQAAALPLPRLEELVVFCDDGIEEEWLRQAVMAADVELRRRRPHPAELIIRSD</sequence>
<dbReference type="EMBL" id="BRXU01000006">
    <property type="protein sequence ID" value="GLC52543.1"/>
    <property type="molecule type" value="Genomic_DNA"/>
</dbReference>
<dbReference type="InterPro" id="IPR032675">
    <property type="entry name" value="LRR_dom_sf"/>
</dbReference>